<feature type="coiled-coil region" evidence="16">
    <location>
        <begin position="471"/>
        <end position="537"/>
    </location>
</feature>
<dbReference type="InterPro" id="IPR013656">
    <property type="entry name" value="PAS_4"/>
</dbReference>
<dbReference type="InterPro" id="IPR035965">
    <property type="entry name" value="PAS-like_dom_sf"/>
</dbReference>
<dbReference type="InterPro" id="IPR004358">
    <property type="entry name" value="Sig_transdc_His_kin-like_C"/>
</dbReference>
<dbReference type="InterPro" id="IPR003018">
    <property type="entry name" value="GAF"/>
</dbReference>
<evidence type="ECO:0000256" key="10">
    <source>
        <dbReference type="ARBA" id="ARBA00022840"/>
    </source>
</evidence>
<dbReference type="Gene3D" id="3.30.565.10">
    <property type="entry name" value="Histidine kinase-like ATPase, C-terminal domain"/>
    <property type="match status" value="1"/>
</dbReference>
<dbReference type="Pfam" id="PF02518">
    <property type="entry name" value="HATPase_c"/>
    <property type="match status" value="1"/>
</dbReference>
<feature type="domain" description="PAS" evidence="20">
    <location>
        <begin position="360"/>
        <end position="402"/>
    </location>
</feature>
<evidence type="ECO:0000256" key="11">
    <source>
        <dbReference type="ARBA" id="ARBA00022989"/>
    </source>
</evidence>
<dbReference type="PANTHER" id="PTHR42878:SF7">
    <property type="entry name" value="SENSOR HISTIDINE KINASE GLRK"/>
    <property type="match status" value="1"/>
</dbReference>
<evidence type="ECO:0000259" key="17">
    <source>
        <dbReference type="PROSITE" id="PS50046"/>
    </source>
</evidence>
<protein>
    <recommendedName>
        <fullName evidence="4">histidine kinase</fullName>
        <ecNumber evidence="4">2.7.13.3</ecNumber>
    </recommendedName>
</protein>
<evidence type="ECO:0000259" key="19">
    <source>
        <dbReference type="PROSITE" id="PS50110"/>
    </source>
</evidence>
<evidence type="ECO:0000256" key="14">
    <source>
        <dbReference type="ARBA" id="ARBA00055745"/>
    </source>
</evidence>
<dbReference type="Gene3D" id="1.10.287.130">
    <property type="match status" value="1"/>
</dbReference>
<dbReference type="FunFam" id="3.30.565.10:FF:000006">
    <property type="entry name" value="Sensor histidine kinase WalK"/>
    <property type="match status" value="1"/>
</dbReference>
<evidence type="ECO:0000256" key="9">
    <source>
        <dbReference type="ARBA" id="ARBA00022777"/>
    </source>
</evidence>
<keyword evidence="6" id="KW-0808">Transferase</keyword>
<keyword evidence="13" id="KW-0472">Membrane</keyword>
<dbReference type="Gene3D" id="3.30.450.20">
    <property type="entry name" value="PAS domain"/>
    <property type="match status" value="3"/>
</dbReference>
<reference evidence="22" key="1">
    <citation type="journal article" date="2021" name="Science">
        <title>Hunting the eagle killer: A cyanobacterial neurotoxin causes vacuolar myelinopathy.</title>
        <authorList>
            <person name="Breinlinger S."/>
            <person name="Phillips T.J."/>
            <person name="Haram B.N."/>
            <person name="Mares J."/>
            <person name="Martinez Yerena J.A."/>
            <person name="Hrouzek P."/>
            <person name="Sobotka R."/>
            <person name="Henderson W.M."/>
            <person name="Schmieder P."/>
            <person name="Williams S.M."/>
            <person name="Lauderdale J.D."/>
            <person name="Wilde H.D."/>
            <person name="Gerrin W."/>
            <person name="Kust A."/>
            <person name="Washington J.W."/>
            <person name="Wagner C."/>
            <person name="Geier B."/>
            <person name="Liebeke M."/>
            <person name="Enke H."/>
            <person name="Niedermeyer T.H.J."/>
            <person name="Wilde S.B."/>
        </authorList>
    </citation>
    <scope>NUCLEOTIDE SEQUENCE [LARGE SCALE GENOMIC DNA]</scope>
    <source>
        <strain evidence="22">Thurmond2011</strain>
    </source>
</reference>
<dbReference type="SUPFAM" id="SSF52172">
    <property type="entry name" value="CheY-like"/>
    <property type="match status" value="1"/>
</dbReference>
<feature type="domain" description="Histidine kinase" evidence="18">
    <location>
        <begin position="788"/>
        <end position="1031"/>
    </location>
</feature>
<dbReference type="InterPro" id="IPR000014">
    <property type="entry name" value="PAS"/>
</dbReference>
<dbReference type="SUPFAM" id="SSF47384">
    <property type="entry name" value="Homodimeric domain of signal transducing histidine kinase"/>
    <property type="match status" value="1"/>
</dbReference>
<dbReference type="GO" id="GO:0016020">
    <property type="term" value="C:membrane"/>
    <property type="evidence" value="ECO:0007669"/>
    <property type="project" value="UniProtKB-SubCell"/>
</dbReference>
<dbReference type="InterPro" id="IPR036097">
    <property type="entry name" value="HisK_dim/P_sf"/>
</dbReference>
<dbReference type="CDD" id="cd16922">
    <property type="entry name" value="HATPase_EvgS-ArcB-TorS-like"/>
    <property type="match status" value="1"/>
</dbReference>
<comment type="function">
    <text evidence="14">Photoreceptor which exists in two forms that are reversibly interconvertible by light: the R form that absorbs maximally in the red region of the spectrum and the FR form that absorbs maximally in the far-red region.</text>
</comment>
<evidence type="ECO:0000313" key="22">
    <source>
        <dbReference type="Proteomes" id="UP000667802"/>
    </source>
</evidence>
<dbReference type="EMBL" id="JAALHA020000026">
    <property type="protein sequence ID" value="MDR9899594.1"/>
    <property type="molecule type" value="Genomic_DNA"/>
</dbReference>
<dbReference type="SMART" id="SM00387">
    <property type="entry name" value="HATPase_c"/>
    <property type="match status" value="1"/>
</dbReference>
<evidence type="ECO:0000256" key="6">
    <source>
        <dbReference type="ARBA" id="ARBA00022679"/>
    </source>
</evidence>
<evidence type="ECO:0000256" key="1">
    <source>
        <dbReference type="ARBA" id="ARBA00000085"/>
    </source>
</evidence>
<dbReference type="PROSITE" id="PS50112">
    <property type="entry name" value="PAS"/>
    <property type="match status" value="2"/>
</dbReference>
<evidence type="ECO:0000256" key="4">
    <source>
        <dbReference type="ARBA" id="ARBA00012438"/>
    </source>
</evidence>
<comment type="catalytic activity">
    <reaction evidence="1">
        <text>ATP + protein L-histidine = ADP + protein N-phospho-L-histidine.</text>
        <dbReference type="EC" id="2.7.13.3"/>
    </reaction>
</comment>
<evidence type="ECO:0000256" key="2">
    <source>
        <dbReference type="ARBA" id="ARBA00004141"/>
    </source>
</evidence>
<dbReference type="GO" id="GO:0005524">
    <property type="term" value="F:ATP binding"/>
    <property type="evidence" value="ECO:0007669"/>
    <property type="project" value="UniProtKB-KW"/>
</dbReference>
<gene>
    <name evidence="21" type="ORF">G7B40_034310</name>
</gene>
<dbReference type="Gene3D" id="3.40.50.2300">
    <property type="match status" value="1"/>
</dbReference>
<dbReference type="SMART" id="SM00448">
    <property type="entry name" value="REC"/>
    <property type="match status" value="1"/>
</dbReference>
<evidence type="ECO:0000259" key="18">
    <source>
        <dbReference type="PROSITE" id="PS50109"/>
    </source>
</evidence>
<dbReference type="AlphaFoldDB" id="A0AAP5IE65"/>
<feature type="domain" description="Phytochrome chromophore attachment site" evidence="17">
    <location>
        <begin position="203"/>
        <end position="340"/>
    </location>
</feature>
<dbReference type="Proteomes" id="UP000667802">
    <property type="component" value="Unassembled WGS sequence"/>
</dbReference>
<dbReference type="PROSITE" id="PS50109">
    <property type="entry name" value="HIS_KIN"/>
    <property type="match status" value="1"/>
</dbReference>
<dbReference type="SMART" id="SM00086">
    <property type="entry name" value="PAC"/>
    <property type="match status" value="2"/>
</dbReference>
<keyword evidence="16" id="KW-0175">Coiled coil</keyword>
<dbReference type="InterPro" id="IPR050351">
    <property type="entry name" value="BphY/WalK/GraS-like"/>
</dbReference>
<dbReference type="Pfam" id="PF00512">
    <property type="entry name" value="HisKA"/>
    <property type="match status" value="1"/>
</dbReference>
<evidence type="ECO:0000313" key="21">
    <source>
        <dbReference type="EMBL" id="MDR9899594.1"/>
    </source>
</evidence>
<dbReference type="Pfam" id="PF13426">
    <property type="entry name" value="PAS_9"/>
    <property type="match status" value="2"/>
</dbReference>
<dbReference type="GO" id="GO:0000155">
    <property type="term" value="F:phosphorelay sensor kinase activity"/>
    <property type="evidence" value="ECO:0007669"/>
    <property type="project" value="InterPro"/>
</dbReference>
<evidence type="ECO:0000259" key="20">
    <source>
        <dbReference type="PROSITE" id="PS50112"/>
    </source>
</evidence>
<keyword evidence="7" id="KW-0812">Transmembrane</keyword>
<comment type="similarity">
    <text evidence="3">In the N-terminal section; belongs to the phytochrome family.</text>
</comment>
<dbReference type="Gene3D" id="3.30.450.40">
    <property type="match status" value="1"/>
</dbReference>
<keyword evidence="12" id="KW-0902">Two-component regulatory system</keyword>
<proteinExistence type="inferred from homology"/>
<dbReference type="SMART" id="SM00388">
    <property type="entry name" value="HisKA"/>
    <property type="match status" value="1"/>
</dbReference>
<evidence type="ECO:0000256" key="12">
    <source>
        <dbReference type="ARBA" id="ARBA00023012"/>
    </source>
</evidence>
<dbReference type="InterPro" id="IPR016132">
    <property type="entry name" value="Phyto_chromo_attachment"/>
</dbReference>
<dbReference type="InterPro" id="IPR005467">
    <property type="entry name" value="His_kinase_dom"/>
</dbReference>
<keyword evidence="22" id="KW-1185">Reference proteome</keyword>
<keyword evidence="8" id="KW-0547">Nucleotide-binding</keyword>
<evidence type="ECO:0000256" key="13">
    <source>
        <dbReference type="ARBA" id="ARBA00023136"/>
    </source>
</evidence>
<dbReference type="SUPFAM" id="SSF55874">
    <property type="entry name" value="ATPase domain of HSP90 chaperone/DNA topoisomerase II/histidine kinase"/>
    <property type="match status" value="1"/>
</dbReference>
<evidence type="ECO:0000256" key="8">
    <source>
        <dbReference type="ARBA" id="ARBA00022741"/>
    </source>
</evidence>
<dbReference type="InterPro" id="IPR011006">
    <property type="entry name" value="CheY-like_superfamily"/>
</dbReference>
<dbReference type="InterPro" id="IPR029016">
    <property type="entry name" value="GAF-like_dom_sf"/>
</dbReference>
<evidence type="ECO:0000256" key="16">
    <source>
        <dbReference type="SAM" id="Coils"/>
    </source>
</evidence>
<dbReference type="InterPro" id="IPR036890">
    <property type="entry name" value="HATPase_C_sf"/>
</dbReference>
<dbReference type="Pfam" id="PF00072">
    <property type="entry name" value="Response_reg"/>
    <property type="match status" value="1"/>
</dbReference>
<evidence type="ECO:0000256" key="7">
    <source>
        <dbReference type="ARBA" id="ARBA00022692"/>
    </source>
</evidence>
<keyword evidence="11" id="KW-1133">Transmembrane helix</keyword>
<evidence type="ECO:0000256" key="5">
    <source>
        <dbReference type="ARBA" id="ARBA00022553"/>
    </source>
</evidence>
<dbReference type="InterPro" id="IPR001789">
    <property type="entry name" value="Sig_transdc_resp-reg_receiver"/>
</dbReference>
<dbReference type="Pfam" id="PF08448">
    <property type="entry name" value="PAS_4"/>
    <property type="match status" value="1"/>
</dbReference>
<dbReference type="InterPro" id="IPR003594">
    <property type="entry name" value="HATPase_dom"/>
</dbReference>
<feature type="domain" description="PAS" evidence="20">
    <location>
        <begin position="658"/>
        <end position="729"/>
    </location>
</feature>
<keyword evidence="5 15" id="KW-0597">Phosphoprotein</keyword>
<dbReference type="PANTHER" id="PTHR42878">
    <property type="entry name" value="TWO-COMPONENT HISTIDINE KINASE"/>
    <property type="match status" value="1"/>
</dbReference>
<dbReference type="PROSITE" id="PS50046">
    <property type="entry name" value="PHYTOCHROME_2"/>
    <property type="match status" value="1"/>
</dbReference>
<comment type="subcellular location">
    <subcellularLocation>
        <location evidence="2">Membrane</location>
        <topology evidence="2">Multi-pass membrane protein</topology>
    </subcellularLocation>
</comment>
<dbReference type="NCBIfam" id="TIGR00229">
    <property type="entry name" value="sensory_box"/>
    <property type="match status" value="3"/>
</dbReference>
<dbReference type="PROSITE" id="PS50110">
    <property type="entry name" value="RESPONSE_REGULATORY"/>
    <property type="match status" value="1"/>
</dbReference>
<comment type="caution">
    <text evidence="21">The sequence shown here is derived from an EMBL/GenBank/DDBJ whole genome shotgun (WGS) entry which is preliminary data.</text>
</comment>
<feature type="domain" description="Response regulatory" evidence="19">
    <location>
        <begin position="52"/>
        <end position="171"/>
    </location>
</feature>
<keyword evidence="10" id="KW-0067">ATP-binding</keyword>
<dbReference type="SUPFAM" id="SSF55785">
    <property type="entry name" value="PYP-like sensor domain (PAS domain)"/>
    <property type="match status" value="3"/>
</dbReference>
<dbReference type="Pfam" id="PF01590">
    <property type="entry name" value="GAF"/>
    <property type="match status" value="1"/>
</dbReference>
<dbReference type="PRINTS" id="PR00344">
    <property type="entry name" value="BCTRLSENSOR"/>
</dbReference>
<dbReference type="GO" id="GO:0030295">
    <property type="term" value="F:protein kinase activator activity"/>
    <property type="evidence" value="ECO:0007669"/>
    <property type="project" value="TreeGrafter"/>
</dbReference>
<keyword evidence="9" id="KW-0418">Kinase</keyword>
<dbReference type="CDD" id="cd00156">
    <property type="entry name" value="REC"/>
    <property type="match status" value="1"/>
</dbReference>
<organism evidence="21 22">
    <name type="scientific">Aetokthonos hydrillicola Thurmond2011</name>
    <dbReference type="NCBI Taxonomy" id="2712845"/>
    <lineage>
        <taxon>Bacteria</taxon>
        <taxon>Bacillati</taxon>
        <taxon>Cyanobacteriota</taxon>
        <taxon>Cyanophyceae</taxon>
        <taxon>Nostocales</taxon>
        <taxon>Hapalosiphonaceae</taxon>
        <taxon>Aetokthonos</taxon>
    </lineage>
</organism>
<name>A0AAP5IE65_9CYAN</name>
<evidence type="ECO:0000256" key="3">
    <source>
        <dbReference type="ARBA" id="ARBA00006402"/>
    </source>
</evidence>
<dbReference type="CDD" id="cd00082">
    <property type="entry name" value="HisKA"/>
    <property type="match status" value="1"/>
</dbReference>
<dbReference type="RefSeq" id="WP_208340538.1">
    <property type="nucleotide sequence ID" value="NZ_CAWQFN010000681.1"/>
</dbReference>
<dbReference type="InterPro" id="IPR003661">
    <property type="entry name" value="HisK_dim/P_dom"/>
</dbReference>
<dbReference type="SMART" id="SM00091">
    <property type="entry name" value="PAS"/>
    <property type="match status" value="3"/>
</dbReference>
<accession>A0AAP5IE65</accession>
<evidence type="ECO:0000256" key="15">
    <source>
        <dbReference type="PROSITE-ProRule" id="PRU00169"/>
    </source>
</evidence>
<dbReference type="EC" id="2.7.13.3" evidence="4"/>
<sequence length="1036" mass="117751">MAINKTQEELIAEVEALRKEVKALKQLGCSHFSVAVDEVTASLNSAKEQEYTILVLEDSEEDRAVYRRFLTQNNHSIYKIIEFDKGEDALVFCQQTRPDILLIDFFLPDMNGLEFFEQLYQQADLPKIPAIMITGQGKTEIVIDVFKKGAHDFIDKNKITPDSLNQAIAKVLFQQQSIKQQVRQQQQQQLVMRTALSIRRFLKLDDILQTAVTEIRQILQSDRVIIYQFQSDWSGIVSTESVVDPALSILGRTIQDDCFKTTLVEQYRQGRIRTIDDIYTATDLQQCHCELLASLQIRANLVIPIIQNDDLWGLLIAHQCYAQRHWTKAECELMNQLAIQMGIALQQAILFEKLQIQLLQHQKLVSIVENSCDFIATANVNGQILYINQAGRHLLGLENTQVQYTAIWEYQTLEFQQTLQQDIIPTAISTGRWEGEFDIQHVQTREFIAVWCNVFTLKDSKTGQPDTIVTVLRDIRQRKQAKEALRKLNNELELRILERTGQLTQVNNQLQQELLQREKLERELREREKLLDNFFHAASQVNIGLGIADKNFCFLKVNQALADINGHSIKEHNGQSVAEIIPELAPTILPLFQSVIDTHEPISNMEISVMVPTRPRAISHWLISYFPILGESADSINLGFIVLEISERKQIEAELRESDRRWRSLLDNIDLIVIGLDDKGYVEYANPFFLRLTGYTEAEVLGKNWFKDFIPRSEELLIKADFQHLSEQNINPHYQNLIVTKSGEKRMIKWNNTILQDIDGHPIGTLSIGEDITEHYKLERMKAEFVAIVSHELRTPLTSMQASLSLLHGKIIDPTSPEGEATIEIAADGVDRLVRLVNDILSLERLESGKIALEKRFCSTADLINTAITQIQGMATQAGIHINTTDADNKEFKIYADPDRLLQVLINLLSNAIKFSPPGSTIWLNLDFHTESSSREIICPFNLYTCDITCPDESFLIFSIKDQGRGIPQNCLSSIFEPFAQVDASDSRHLGGTGLGLAISRSIVHQHGGTIWADSILGIGSTFYFTLPVGNICNDY</sequence>
<dbReference type="SMART" id="SM00065">
    <property type="entry name" value="GAF"/>
    <property type="match status" value="1"/>
</dbReference>
<dbReference type="CDD" id="cd00130">
    <property type="entry name" value="PAS"/>
    <property type="match status" value="2"/>
</dbReference>
<dbReference type="FunFam" id="1.10.287.130:FF:000001">
    <property type="entry name" value="Two-component sensor histidine kinase"/>
    <property type="match status" value="1"/>
</dbReference>
<dbReference type="InterPro" id="IPR001610">
    <property type="entry name" value="PAC"/>
</dbReference>
<dbReference type="SUPFAM" id="SSF55781">
    <property type="entry name" value="GAF domain-like"/>
    <property type="match status" value="1"/>
</dbReference>
<dbReference type="GO" id="GO:0000156">
    <property type="term" value="F:phosphorelay response regulator activity"/>
    <property type="evidence" value="ECO:0007669"/>
    <property type="project" value="TreeGrafter"/>
</dbReference>
<dbReference type="GO" id="GO:0007234">
    <property type="term" value="P:osmosensory signaling via phosphorelay pathway"/>
    <property type="evidence" value="ECO:0007669"/>
    <property type="project" value="TreeGrafter"/>
</dbReference>
<feature type="modified residue" description="4-aspartylphosphate" evidence="15">
    <location>
        <position position="104"/>
    </location>
</feature>